<evidence type="ECO:0000313" key="1">
    <source>
        <dbReference type="EMBL" id="GGO89612.1"/>
    </source>
</evidence>
<sequence>MSEAAETAETAETAEAGGISASRVYYTTSEKTTKVRSGPSTSHRLVRTLPKHSAVNIGCQCDGEKVSGPYGTSKIWDRIAPGQYIPDAYVHTGSDGYVAPRC</sequence>
<accession>A0A917ZR96</accession>
<keyword evidence="2" id="KW-1185">Reference proteome</keyword>
<comment type="caution">
    <text evidence="1">The sequence shown here is derived from an EMBL/GenBank/DDBJ whole genome shotgun (WGS) entry which is preliminary data.</text>
</comment>
<proteinExistence type="predicted"/>
<name>A0A917ZR96_9ACTN</name>
<dbReference type="EMBL" id="BMMS01000013">
    <property type="protein sequence ID" value="GGO89612.1"/>
    <property type="molecule type" value="Genomic_DNA"/>
</dbReference>
<reference evidence="1" key="1">
    <citation type="journal article" date="2014" name="Int. J. Syst. Evol. Microbiol.">
        <title>Complete genome sequence of Corynebacterium casei LMG S-19264T (=DSM 44701T), isolated from a smear-ripened cheese.</title>
        <authorList>
            <consortium name="US DOE Joint Genome Institute (JGI-PGF)"/>
            <person name="Walter F."/>
            <person name="Albersmeier A."/>
            <person name="Kalinowski J."/>
            <person name="Ruckert C."/>
        </authorList>
    </citation>
    <scope>NUCLEOTIDE SEQUENCE</scope>
    <source>
        <strain evidence="1">CGMCC 4.7201</strain>
    </source>
</reference>
<protein>
    <submittedName>
        <fullName evidence="1">Uncharacterized protein</fullName>
    </submittedName>
</protein>
<dbReference type="AlphaFoldDB" id="A0A917ZR96"/>
<reference evidence="1" key="2">
    <citation type="submission" date="2020-09" db="EMBL/GenBank/DDBJ databases">
        <authorList>
            <person name="Sun Q."/>
            <person name="Zhou Y."/>
        </authorList>
    </citation>
    <scope>NUCLEOTIDE SEQUENCE</scope>
    <source>
        <strain evidence="1">CGMCC 4.7201</strain>
    </source>
</reference>
<dbReference type="Gene3D" id="2.30.30.40">
    <property type="entry name" value="SH3 Domains"/>
    <property type="match status" value="1"/>
</dbReference>
<dbReference type="Proteomes" id="UP000641932">
    <property type="component" value="Unassembled WGS sequence"/>
</dbReference>
<organism evidence="1 2">
    <name type="scientific">Wenjunlia tyrosinilytica</name>
    <dbReference type="NCBI Taxonomy" id="1544741"/>
    <lineage>
        <taxon>Bacteria</taxon>
        <taxon>Bacillati</taxon>
        <taxon>Actinomycetota</taxon>
        <taxon>Actinomycetes</taxon>
        <taxon>Kitasatosporales</taxon>
        <taxon>Streptomycetaceae</taxon>
        <taxon>Wenjunlia</taxon>
    </lineage>
</organism>
<gene>
    <name evidence="1" type="ORF">GCM10012280_33240</name>
</gene>
<evidence type="ECO:0000313" key="2">
    <source>
        <dbReference type="Proteomes" id="UP000641932"/>
    </source>
</evidence>